<evidence type="ECO:0000256" key="2">
    <source>
        <dbReference type="ARBA" id="ARBA00022845"/>
    </source>
</evidence>
<evidence type="ECO:0000256" key="7">
    <source>
        <dbReference type="RuleBase" id="RU003939"/>
    </source>
</evidence>
<comment type="similarity">
    <text evidence="7">Belongs to the bacterial histone-like protein family.</text>
</comment>
<evidence type="ECO:0000313" key="8">
    <source>
        <dbReference type="EMBL" id="PCI29891.1"/>
    </source>
</evidence>
<keyword evidence="6" id="KW-0233">DNA recombination</keyword>
<dbReference type="InterPro" id="IPR020816">
    <property type="entry name" value="Histone-like_DNA-bd_CS"/>
</dbReference>
<evidence type="ECO:0000256" key="6">
    <source>
        <dbReference type="ARBA" id="ARBA00023172"/>
    </source>
</evidence>
<keyword evidence="2" id="KW-0810">Translation regulation</keyword>
<dbReference type="Gene3D" id="4.10.520.10">
    <property type="entry name" value="IHF-like DNA-binding proteins"/>
    <property type="match status" value="1"/>
</dbReference>
<dbReference type="GO" id="GO:0005829">
    <property type="term" value="C:cytosol"/>
    <property type="evidence" value="ECO:0007669"/>
    <property type="project" value="TreeGrafter"/>
</dbReference>
<evidence type="ECO:0000256" key="4">
    <source>
        <dbReference type="ARBA" id="ARBA00023125"/>
    </source>
</evidence>
<dbReference type="CDD" id="cd13835">
    <property type="entry name" value="IHF_A"/>
    <property type="match status" value="1"/>
</dbReference>
<dbReference type="GO" id="GO:0006355">
    <property type="term" value="P:regulation of DNA-templated transcription"/>
    <property type="evidence" value="ECO:0007669"/>
    <property type="project" value="InterPro"/>
</dbReference>
<keyword evidence="3" id="KW-0805">Transcription regulation</keyword>
<protein>
    <recommendedName>
        <fullName evidence="1">Integration host factor subunit alpha</fullName>
    </recommendedName>
</protein>
<organism evidence="8 9">
    <name type="scientific">SAR324 cluster bacterium</name>
    <dbReference type="NCBI Taxonomy" id="2024889"/>
    <lineage>
        <taxon>Bacteria</taxon>
        <taxon>Deltaproteobacteria</taxon>
        <taxon>SAR324 cluster</taxon>
    </lineage>
</organism>
<dbReference type="AlphaFoldDB" id="A0A2A4T967"/>
<proteinExistence type="inferred from homology"/>
<dbReference type="GO" id="GO:0003677">
    <property type="term" value="F:DNA binding"/>
    <property type="evidence" value="ECO:0007669"/>
    <property type="project" value="UniProtKB-KW"/>
</dbReference>
<keyword evidence="5" id="KW-0804">Transcription</keyword>
<dbReference type="InterPro" id="IPR005684">
    <property type="entry name" value="IHF_alpha"/>
</dbReference>
<dbReference type="PRINTS" id="PR01727">
    <property type="entry name" value="DNABINDINGHU"/>
</dbReference>
<dbReference type="GO" id="GO:0006310">
    <property type="term" value="P:DNA recombination"/>
    <property type="evidence" value="ECO:0007669"/>
    <property type="project" value="UniProtKB-KW"/>
</dbReference>
<dbReference type="PANTHER" id="PTHR33175:SF2">
    <property type="entry name" value="INTEGRATION HOST FACTOR SUBUNIT ALPHA"/>
    <property type="match status" value="1"/>
</dbReference>
<accession>A0A2A4T967</accession>
<dbReference type="InterPro" id="IPR000119">
    <property type="entry name" value="Hist_DNA-bd"/>
</dbReference>
<reference evidence="9" key="1">
    <citation type="submission" date="2017-08" db="EMBL/GenBank/DDBJ databases">
        <title>A dynamic microbial community with high functional redundancy inhabits the cold, oxic subseafloor aquifer.</title>
        <authorList>
            <person name="Tully B.J."/>
            <person name="Wheat C.G."/>
            <person name="Glazer B.T."/>
            <person name="Huber J.A."/>
        </authorList>
    </citation>
    <scope>NUCLEOTIDE SEQUENCE [LARGE SCALE GENOMIC DNA]</scope>
</reference>
<gene>
    <name evidence="8" type="ORF">COB67_02990</name>
</gene>
<dbReference type="PANTHER" id="PTHR33175">
    <property type="entry name" value="DNA-BINDING PROTEIN HU"/>
    <property type="match status" value="1"/>
</dbReference>
<dbReference type="SMART" id="SM00411">
    <property type="entry name" value="BHL"/>
    <property type="match status" value="1"/>
</dbReference>
<sequence length="96" mass="11101">MTRIKEDIIRDVMTKITLDRKYAKNLVESILDIIKDSLEGGEEVMISGFGHFKVRHKSARVGRNPKTKVAYEISERTVVTFYPSKVFRKELNLLDS</sequence>
<evidence type="ECO:0000256" key="5">
    <source>
        <dbReference type="ARBA" id="ARBA00023163"/>
    </source>
</evidence>
<dbReference type="EMBL" id="NVSR01000009">
    <property type="protein sequence ID" value="PCI29891.1"/>
    <property type="molecule type" value="Genomic_DNA"/>
</dbReference>
<dbReference type="GO" id="GO:0009893">
    <property type="term" value="P:positive regulation of metabolic process"/>
    <property type="evidence" value="ECO:0007669"/>
    <property type="project" value="UniProtKB-ARBA"/>
</dbReference>
<dbReference type="GO" id="GO:0006417">
    <property type="term" value="P:regulation of translation"/>
    <property type="evidence" value="ECO:0007669"/>
    <property type="project" value="UniProtKB-KW"/>
</dbReference>
<evidence type="ECO:0000256" key="1">
    <source>
        <dbReference type="ARBA" id="ARBA00018329"/>
    </source>
</evidence>
<dbReference type="InterPro" id="IPR010992">
    <property type="entry name" value="IHF-like_DNA-bd_dom_sf"/>
</dbReference>
<dbReference type="Pfam" id="PF00216">
    <property type="entry name" value="Bac_DNA_binding"/>
    <property type="match status" value="1"/>
</dbReference>
<evidence type="ECO:0000256" key="3">
    <source>
        <dbReference type="ARBA" id="ARBA00023015"/>
    </source>
</evidence>
<comment type="caution">
    <text evidence="8">The sequence shown here is derived from an EMBL/GenBank/DDBJ whole genome shotgun (WGS) entry which is preliminary data.</text>
</comment>
<dbReference type="PROSITE" id="PS00045">
    <property type="entry name" value="HISTONE_LIKE"/>
    <property type="match status" value="1"/>
</dbReference>
<dbReference type="Proteomes" id="UP000218113">
    <property type="component" value="Unassembled WGS sequence"/>
</dbReference>
<dbReference type="GO" id="GO:0030527">
    <property type="term" value="F:structural constituent of chromatin"/>
    <property type="evidence" value="ECO:0007669"/>
    <property type="project" value="InterPro"/>
</dbReference>
<name>A0A2A4T967_9DELT</name>
<keyword evidence="4" id="KW-0238">DNA-binding</keyword>
<dbReference type="SUPFAM" id="SSF47729">
    <property type="entry name" value="IHF-like DNA-binding proteins"/>
    <property type="match status" value="1"/>
</dbReference>
<evidence type="ECO:0000313" key="9">
    <source>
        <dbReference type="Proteomes" id="UP000218113"/>
    </source>
</evidence>